<evidence type="ECO:0000313" key="1">
    <source>
        <dbReference type="EMBL" id="HJB80160.1"/>
    </source>
</evidence>
<protein>
    <submittedName>
        <fullName evidence="1">6-phosphofructokinase</fullName>
    </submittedName>
</protein>
<dbReference type="InterPro" id="IPR035966">
    <property type="entry name" value="PKF_sf"/>
</dbReference>
<comment type="caution">
    <text evidence="1">The sequence shown here is derived from an EMBL/GenBank/DDBJ whole genome shotgun (WGS) entry which is preliminary data.</text>
</comment>
<dbReference type="GO" id="GO:0003872">
    <property type="term" value="F:6-phosphofructokinase activity"/>
    <property type="evidence" value="ECO:0007669"/>
    <property type="project" value="InterPro"/>
</dbReference>
<organism evidence="1 2">
    <name type="scientific">Candidatus Flavonifractor intestinigallinarum</name>
    <dbReference type="NCBI Taxonomy" id="2838586"/>
    <lineage>
        <taxon>Bacteria</taxon>
        <taxon>Bacillati</taxon>
        <taxon>Bacillota</taxon>
        <taxon>Clostridia</taxon>
        <taxon>Eubacteriales</taxon>
        <taxon>Oscillospiraceae</taxon>
        <taxon>Flavonifractor</taxon>
    </lineage>
</organism>
<accession>A0A9D2MKM2</accession>
<reference evidence="1" key="1">
    <citation type="journal article" date="2021" name="PeerJ">
        <title>Extensive microbial diversity within the chicken gut microbiome revealed by metagenomics and culture.</title>
        <authorList>
            <person name="Gilroy R."/>
            <person name="Ravi A."/>
            <person name="Getino M."/>
            <person name="Pursley I."/>
            <person name="Horton D.L."/>
            <person name="Alikhan N.F."/>
            <person name="Baker D."/>
            <person name="Gharbi K."/>
            <person name="Hall N."/>
            <person name="Watson M."/>
            <person name="Adriaenssens E.M."/>
            <person name="Foster-Nyarko E."/>
            <person name="Jarju S."/>
            <person name="Secka A."/>
            <person name="Antonio M."/>
            <person name="Oren A."/>
            <person name="Chaudhuri R.R."/>
            <person name="La Ragione R."/>
            <person name="Hildebrand F."/>
            <person name="Pallen M.J."/>
        </authorList>
    </citation>
    <scope>NUCLEOTIDE SEQUENCE</scope>
    <source>
        <strain evidence="1">CHK192-8294</strain>
    </source>
</reference>
<dbReference type="Gene3D" id="3.40.50.450">
    <property type="match status" value="1"/>
</dbReference>
<name>A0A9D2MKM2_9FIRM</name>
<proteinExistence type="predicted"/>
<dbReference type="EMBL" id="DWXO01000044">
    <property type="protein sequence ID" value="HJB80160.1"/>
    <property type="molecule type" value="Genomic_DNA"/>
</dbReference>
<sequence length="116" mass="12732">IMQETGLKSRSEKPGLLGRVSVALMSEIDQKEAEEAGACAVRSAVEGKTGFMVGFETTRNPYSSKTILIPLEKVANAEKKFPLEWIGEDGASIKPEFKSYCEPLLGAYDSRFISLR</sequence>
<reference evidence="1" key="2">
    <citation type="submission" date="2021-04" db="EMBL/GenBank/DDBJ databases">
        <authorList>
            <person name="Gilroy R."/>
        </authorList>
    </citation>
    <scope>NUCLEOTIDE SEQUENCE</scope>
    <source>
        <strain evidence="1">CHK192-8294</strain>
    </source>
</reference>
<gene>
    <name evidence="1" type="ORF">H9712_04195</name>
</gene>
<dbReference type="SUPFAM" id="SSF53784">
    <property type="entry name" value="Phosphofructokinase"/>
    <property type="match status" value="1"/>
</dbReference>
<dbReference type="Proteomes" id="UP000823921">
    <property type="component" value="Unassembled WGS sequence"/>
</dbReference>
<dbReference type="AlphaFoldDB" id="A0A9D2MKM2"/>
<feature type="non-terminal residue" evidence="1">
    <location>
        <position position="1"/>
    </location>
</feature>
<evidence type="ECO:0000313" key="2">
    <source>
        <dbReference type="Proteomes" id="UP000823921"/>
    </source>
</evidence>
<dbReference type="Gene3D" id="3.40.50.460">
    <property type="entry name" value="Phosphofructokinase domain"/>
    <property type="match status" value="1"/>
</dbReference>